<proteinExistence type="predicted"/>
<protein>
    <recommendedName>
        <fullName evidence="1">DUF5983 domain-containing protein</fullName>
    </recommendedName>
</protein>
<gene>
    <name evidence="2" type="ORF">M9978_12755</name>
</gene>
<name>A0A9X2HPS7_9SPHN</name>
<sequence length="93" mass="9913">MPIGKFVVIGTMHVRCATAQRLSDWALLTAADQPLAVSATPGGWFLPTHEVECGADVPPELHAILAFGRKHGCGYVLLDCDGPECAALPVFPW</sequence>
<dbReference type="Proteomes" id="UP001139451">
    <property type="component" value="Unassembled WGS sequence"/>
</dbReference>
<dbReference type="EMBL" id="JAMLDX010000009">
    <property type="protein sequence ID" value="MCP3731298.1"/>
    <property type="molecule type" value="Genomic_DNA"/>
</dbReference>
<evidence type="ECO:0000259" key="1">
    <source>
        <dbReference type="Pfam" id="PF19419"/>
    </source>
</evidence>
<accession>A0A9X2HPS7</accession>
<evidence type="ECO:0000313" key="3">
    <source>
        <dbReference type="Proteomes" id="UP001139451"/>
    </source>
</evidence>
<keyword evidence="3" id="KW-1185">Reference proteome</keyword>
<organism evidence="2 3">
    <name type="scientific">Sphingomonas tagetis</name>
    <dbReference type="NCBI Taxonomy" id="2949092"/>
    <lineage>
        <taxon>Bacteria</taxon>
        <taxon>Pseudomonadati</taxon>
        <taxon>Pseudomonadota</taxon>
        <taxon>Alphaproteobacteria</taxon>
        <taxon>Sphingomonadales</taxon>
        <taxon>Sphingomonadaceae</taxon>
        <taxon>Sphingomonas</taxon>
    </lineage>
</organism>
<evidence type="ECO:0000313" key="2">
    <source>
        <dbReference type="EMBL" id="MCP3731298.1"/>
    </source>
</evidence>
<dbReference type="Pfam" id="PF19419">
    <property type="entry name" value="DUF5983"/>
    <property type="match status" value="1"/>
</dbReference>
<dbReference type="AlphaFoldDB" id="A0A9X2HPS7"/>
<feature type="domain" description="DUF5983" evidence="1">
    <location>
        <begin position="6"/>
        <end position="93"/>
    </location>
</feature>
<reference evidence="2" key="1">
    <citation type="submission" date="2022-05" db="EMBL/GenBank/DDBJ databases">
        <title>Sphingomonas sp. strain MG17 Genome sequencing and assembly.</title>
        <authorList>
            <person name="Kim I."/>
        </authorList>
    </citation>
    <scope>NUCLEOTIDE SEQUENCE</scope>
    <source>
        <strain evidence="2">MG17</strain>
    </source>
</reference>
<dbReference type="InterPro" id="IPR046025">
    <property type="entry name" value="DUF5983"/>
</dbReference>
<comment type="caution">
    <text evidence="2">The sequence shown here is derived from an EMBL/GenBank/DDBJ whole genome shotgun (WGS) entry which is preliminary data.</text>
</comment>
<dbReference type="RefSeq" id="WP_254293775.1">
    <property type="nucleotide sequence ID" value="NZ_JAMLDX010000009.1"/>
</dbReference>